<comment type="caution">
    <text evidence="12">The sequence shown here is derived from an EMBL/GenBank/DDBJ whole genome shotgun (WGS) entry which is preliminary data.</text>
</comment>
<evidence type="ECO:0000256" key="1">
    <source>
        <dbReference type="ARBA" id="ARBA00000064"/>
    </source>
</evidence>
<evidence type="ECO:0000256" key="2">
    <source>
        <dbReference type="ARBA" id="ARBA00004689"/>
    </source>
</evidence>
<evidence type="ECO:0000313" key="13">
    <source>
        <dbReference type="Proteomes" id="UP000650467"/>
    </source>
</evidence>
<dbReference type="SUPFAM" id="SSF110921">
    <property type="entry name" value="2-isopropylmalate synthase LeuA, allosteric (dimerisation) domain"/>
    <property type="match status" value="1"/>
</dbReference>
<comment type="pathway">
    <text evidence="2">Amino-acid biosynthesis; L-leucine biosynthesis; L-leucine from 3-methyl-2-oxobutanoate: step 1/4.</text>
</comment>
<dbReference type="Gene3D" id="3.20.20.70">
    <property type="entry name" value="Aldolase class I"/>
    <property type="match status" value="1"/>
</dbReference>
<keyword evidence="7" id="KW-0808">Transferase</keyword>
<dbReference type="InterPro" id="IPR036230">
    <property type="entry name" value="LeuA_allosteric_dom_sf"/>
</dbReference>
<dbReference type="InterPro" id="IPR013709">
    <property type="entry name" value="2-isopropylmalate_synth_dimer"/>
</dbReference>
<evidence type="ECO:0000256" key="9">
    <source>
        <dbReference type="ARBA" id="ARBA00023304"/>
    </source>
</evidence>
<dbReference type="Pfam" id="PF22617">
    <property type="entry name" value="HCS_D2"/>
    <property type="match status" value="1"/>
</dbReference>
<dbReference type="AlphaFoldDB" id="A0A835SZ01"/>
<dbReference type="EC" id="2.3.3.13" evidence="4"/>
<keyword evidence="8" id="KW-0479">Metal-binding</keyword>
<protein>
    <recommendedName>
        <fullName evidence="4">2-isopropylmalate synthase</fullName>
        <ecNumber evidence="4">2.3.3.13</ecNumber>
    </recommendedName>
</protein>
<dbReference type="InterPro" id="IPR002034">
    <property type="entry name" value="AIPM/Hcit_synth_CS"/>
</dbReference>
<evidence type="ECO:0000256" key="4">
    <source>
        <dbReference type="ARBA" id="ARBA00012973"/>
    </source>
</evidence>
<dbReference type="Pfam" id="PF00682">
    <property type="entry name" value="HMGL-like"/>
    <property type="match status" value="1"/>
</dbReference>
<dbReference type="FunFam" id="3.20.20.70:FF:000010">
    <property type="entry name" value="2-isopropylmalate synthase"/>
    <property type="match status" value="1"/>
</dbReference>
<dbReference type="PANTHER" id="PTHR10277:SF9">
    <property type="entry name" value="2-ISOPROPYLMALATE SYNTHASE 1, CHLOROPLASTIC-RELATED"/>
    <property type="match status" value="1"/>
</dbReference>
<dbReference type="PROSITE" id="PS50991">
    <property type="entry name" value="PYR_CT"/>
    <property type="match status" value="1"/>
</dbReference>
<comment type="catalytic activity">
    <reaction evidence="1">
        <text>3-methyl-2-oxobutanoate + acetyl-CoA + H2O = (2S)-2-isopropylmalate + CoA + H(+)</text>
        <dbReference type="Rhea" id="RHEA:21524"/>
        <dbReference type="ChEBI" id="CHEBI:1178"/>
        <dbReference type="ChEBI" id="CHEBI:11851"/>
        <dbReference type="ChEBI" id="CHEBI:15377"/>
        <dbReference type="ChEBI" id="CHEBI:15378"/>
        <dbReference type="ChEBI" id="CHEBI:57287"/>
        <dbReference type="ChEBI" id="CHEBI:57288"/>
        <dbReference type="EC" id="2.3.3.13"/>
    </reaction>
</comment>
<feature type="domain" description="Pyruvate carboxyltransferase" evidence="11">
    <location>
        <begin position="22"/>
        <end position="295"/>
    </location>
</feature>
<dbReference type="GO" id="GO:0046872">
    <property type="term" value="F:metal ion binding"/>
    <property type="evidence" value="ECO:0007669"/>
    <property type="project" value="UniProtKB-KW"/>
</dbReference>
<sequence>MRVGEIRRPEYVPNRIDDPNYVRIFDTTLRDGEQSPGATLTSKEKLDIARQLAKLGVDIIEAGFPVASPDDFEAVRTIAMEVGNDVQPDGYVPVICGLSRTKFQDLERAWDAVRHAKRPRVHTFIATSEIHMKYKLRMSEDEVVENAVAAVKHLRSLGCNDIEFSPEDAGRSNPKFLYRILGEVIKAGATTLNIPDTTGWCLPHEFGELIASIRKNTPGAENVIISTHCQNDLGLATANSLAGAQAGARQVECTINGIGERAGNASLEEVVMAIKLRGNEVMKGLHTGIRPVHIYPTSKMVSDYSGMIVQPHKAIVGANAFAHESGIHQDGMLKNRETYEIMSPESIGLPRQEQDRGIVLGKHSGRNALNSRLRSLGYELSQTELDDVFKRFKSLADKKKGISDEDILALMSDELHQPKVIWELLDLQVVCGTMGMPTATVQMKGPDGIARIGVGVGTGPVDAAYKAVDSLVRVEAELSDYSVSSVTQGIEALAHTRVMIRPSGKMSDAGYSEHAALGTVQRQFSGSGANEDIVVASARAYVSALNKMIGWMSVAQKVAPRAARATASGGAALASVDNGSSAPSAGKDLATSSM</sequence>
<dbReference type="InterPro" id="IPR005671">
    <property type="entry name" value="LeuA_bact_synth"/>
</dbReference>
<keyword evidence="13" id="KW-1185">Reference proteome</keyword>
<accession>A0A835SZ01</accession>
<evidence type="ECO:0000259" key="11">
    <source>
        <dbReference type="PROSITE" id="PS50991"/>
    </source>
</evidence>
<feature type="region of interest" description="Disordered" evidence="10">
    <location>
        <begin position="573"/>
        <end position="594"/>
    </location>
</feature>
<dbReference type="GO" id="GO:0003852">
    <property type="term" value="F:2-isopropylmalate synthase activity"/>
    <property type="evidence" value="ECO:0007669"/>
    <property type="project" value="UniProtKB-EC"/>
</dbReference>
<dbReference type="PROSITE" id="PS00815">
    <property type="entry name" value="AIPM_HOMOCIT_SYNTH_1"/>
    <property type="match status" value="1"/>
</dbReference>
<keyword evidence="5" id="KW-0432">Leucine biosynthesis</keyword>
<dbReference type="FunFam" id="1.10.238.260:FF:000001">
    <property type="entry name" value="2-isopropylmalate synthase"/>
    <property type="match status" value="1"/>
</dbReference>
<dbReference type="GO" id="GO:0010177">
    <property type="term" value="F:methylthioalkylmalate synthase activity"/>
    <property type="evidence" value="ECO:0007669"/>
    <property type="project" value="UniProtKB-ARBA"/>
</dbReference>
<evidence type="ECO:0000256" key="6">
    <source>
        <dbReference type="ARBA" id="ARBA00022605"/>
    </source>
</evidence>
<evidence type="ECO:0000256" key="3">
    <source>
        <dbReference type="ARBA" id="ARBA00009396"/>
    </source>
</evidence>
<evidence type="ECO:0000256" key="5">
    <source>
        <dbReference type="ARBA" id="ARBA00022430"/>
    </source>
</evidence>
<organism evidence="12 13">
    <name type="scientific">Chlamydomonas incerta</name>
    <dbReference type="NCBI Taxonomy" id="51695"/>
    <lineage>
        <taxon>Eukaryota</taxon>
        <taxon>Viridiplantae</taxon>
        <taxon>Chlorophyta</taxon>
        <taxon>core chlorophytes</taxon>
        <taxon>Chlorophyceae</taxon>
        <taxon>CS clade</taxon>
        <taxon>Chlamydomonadales</taxon>
        <taxon>Chlamydomonadaceae</taxon>
        <taxon>Chlamydomonas</taxon>
    </lineage>
</organism>
<evidence type="ECO:0000256" key="8">
    <source>
        <dbReference type="ARBA" id="ARBA00022723"/>
    </source>
</evidence>
<keyword evidence="9" id="KW-0100">Branched-chain amino acid biosynthesis</keyword>
<dbReference type="InterPro" id="IPR050073">
    <property type="entry name" value="2-IPM_HCS-like"/>
</dbReference>
<reference evidence="12" key="1">
    <citation type="journal article" date="2020" name="bioRxiv">
        <title>Comparative genomics of Chlamydomonas.</title>
        <authorList>
            <person name="Craig R.J."/>
            <person name="Hasan A.R."/>
            <person name="Ness R.W."/>
            <person name="Keightley P.D."/>
        </authorList>
    </citation>
    <scope>NUCLEOTIDE SEQUENCE</scope>
    <source>
        <strain evidence="12">SAG 7.73</strain>
    </source>
</reference>
<dbReference type="InterPro" id="IPR000891">
    <property type="entry name" value="PYR_CT"/>
</dbReference>
<dbReference type="OrthoDB" id="2015253at2759"/>
<comment type="similarity">
    <text evidence="3">Belongs to the alpha-IPM synthase/homocitrate synthase family. LeuA type 1 subfamily.</text>
</comment>
<dbReference type="PANTHER" id="PTHR10277">
    <property type="entry name" value="HOMOCITRATE SYNTHASE-RELATED"/>
    <property type="match status" value="1"/>
</dbReference>
<dbReference type="Gene3D" id="3.30.160.270">
    <property type="match status" value="1"/>
</dbReference>
<dbReference type="GO" id="GO:0009098">
    <property type="term" value="P:L-leucine biosynthetic process"/>
    <property type="evidence" value="ECO:0007669"/>
    <property type="project" value="UniProtKB-UniPathway"/>
</dbReference>
<dbReference type="NCBIfam" id="NF002086">
    <property type="entry name" value="PRK00915.1-3"/>
    <property type="match status" value="1"/>
</dbReference>
<evidence type="ECO:0000313" key="12">
    <source>
        <dbReference type="EMBL" id="KAG2429375.1"/>
    </source>
</evidence>
<dbReference type="HAMAP" id="MF_01025">
    <property type="entry name" value="LeuA_type1"/>
    <property type="match status" value="1"/>
</dbReference>
<dbReference type="InterPro" id="IPR054691">
    <property type="entry name" value="LeuA/HCS_post-cat"/>
</dbReference>
<dbReference type="EMBL" id="JAEHOC010000031">
    <property type="protein sequence ID" value="KAG2429375.1"/>
    <property type="molecule type" value="Genomic_DNA"/>
</dbReference>
<dbReference type="SUPFAM" id="SSF51569">
    <property type="entry name" value="Aldolase"/>
    <property type="match status" value="1"/>
</dbReference>
<dbReference type="CDD" id="cd07940">
    <property type="entry name" value="DRE_TIM_IPMS"/>
    <property type="match status" value="1"/>
</dbReference>
<dbReference type="Proteomes" id="UP000650467">
    <property type="component" value="Unassembled WGS sequence"/>
</dbReference>
<proteinExistence type="inferred from homology"/>
<gene>
    <name evidence="12" type="ORF">HXX76_011140</name>
</gene>
<dbReference type="Gene3D" id="1.10.238.260">
    <property type="match status" value="1"/>
</dbReference>
<name>A0A835SZ01_CHLIN</name>
<dbReference type="InterPro" id="IPR013785">
    <property type="entry name" value="Aldolase_TIM"/>
</dbReference>
<evidence type="ECO:0000256" key="10">
    <source>
        <dbReference type="SAM" id="MobiDB-lite"/>
    </source>
</evidence>
<dbReference type="NCBIfam" id="TIGR00973">
    <property type="entry name" value="leuA_bact"/>
    <property type="match status" value="1"/>
</dbReference>
<dbReference type="SMART" id="SM00917">
    <property type="entry name" value="LeuA_dimer"/>
    <property type="match status" value="1"/>
</dbReference>
<dbReference type="Pfam" id="PF08502">
    <property type="entry name" value="LeuA_dimer"/>
    <property type="match status" value="1"/>
</dbReference>
<keyword evidence="6" id="KW-0028">Amino-acid biosynthesis</keyword>
<evidence type="ECO:0000256" key="7">
    <source>
        <dbReference type="ARBA" id="ARBA00022679"/>
    </source>
</evidence>
<dbReference type="UniPathway" id="UPA00048">
    <property type="reaction ID" value="UER00070"/>
</dbReference>